<dbReference type="EC" id="2.8.2.-" evidence="9"/>
<evidence type="ECO:0000256" key="2">
    <source>
        <dbReference type="ARBA" id="ARBA00006339"/>
    </source>
</evidence>
<reference evidence="11 12" key="1">
    <citation type="submission" date="2018-04" db="EMBL/GenBank/DDBJ databases">
        <authorList>
            <person name="Zhang X."/>
            <person name="Yuan J."/>
            <person name="Li F."/>
            <person name="Xiang J."/>
        </authorList>
    </citation>
    <scope>NUCLEOTIDE SEQUENCE [LARGE SCALE GENOMIC DNA]</scope>
    <source>
        <tissue evidence="11">Muscle</tissue>
    </source>
</reference>
<keyword evidence="9" id="KW-0735">Signal-anchor</keyword>
<comment type="caution">
    <text evidence="11">The sequence shown here is derived from an EMBL/GenBank/DDBJ whole genome shotgun (WGS) entry which is preliminary data.</text>
</comment>
<evidence type="ECO:0000256" key="3">
    <source>
        <dbReference type="ARBA" id="ARBA00022679"/>
    </source>
</evidence>
<dbReference type="GO" id="GO:0016051">
    <property type="term" value="P:carbohydrate biosynthetic process"/>
    <property type="evidence" value="ECO:0007669"/>
    <property type="project" value="InterPro"/>
</dbReference>
<dbReference type="AlphaFoldDB" id="A0A423TUS1"/>
<dbReference type="InterPro" id="IPR018011">
    <property type="entry name" value="Carb_sulfotrans_8-10"/>
</dbReference>
<keyword evidence="12" id="KW-1185">Reference proteome</keyword>
<dbReference type="GO" id="GO:0008146">
    <property type="term" value="F:sulfotransferase activity"/>
    <property type="evidence" value="ECO:0007669"/>
    <property type="project" value="InterPro"/>
</dbReference>
<keyword evidence="6 9" id="KW-0333">Golgi apparatus</keyword>
<keyword evidence="4" id="KW-0812">Transmembrane</keyword>
<evidence type="ECO:0000313" key="12">
    <source>
        <dbReference type="Proteomes" id="UP000283509"/>
    </source>
</evidence>
<keyword evidence="3 9" id="KW-0808">Transferase</keyword>
<evidence type="ECO:0000256" key="9">
    <source>
        <dbReference type="RuleBase" id="RU364020"/>
    </source>
</evidence>
<proteinExistence type="inferred from homology"/>
<evidence type="ECO:0000256" key="1">
    <source>
        <dbReference type="ARBA" id="ARBA00004323"/>
    </source>
</evidence>
<keyword evidence="5" id="KW-1133">Transmembrane helix</keyword>
<feature type="compositionally biased region" description="Low complexity" evidence="10">
    <location>
        <begin position="8"/>
        <end position="18"/>
    </location>
</feature>
<evidence type="ECO:0000256" key="5">
    <source>
        <dbReference type="ARBA" id="ARBA00022989"/>
    </source>
</evidence>
<sequence>MYPSLLVPPSSHTTTAHSPPSPSLPPLPRPKHLFYPFSSLPSLFPPSLSPPFTLPPPPLPSPSPHTLAFVPSGFRKRYLEDWLNEGDEGFGEESHDVTQRLLDRKENLLRKCSEIEDKLGDGRTESPFNSMARAALLYNVEHKLMVCVVGKAGASTWRRHMLALLGIDEGHRPRAVKNTDLIDAKRVIWPPRYEDVLENPHTTWIMNTSTRWSRLVSSYRGKFVDGKGGKKTGCKNEYVKWAKVERDKAYVNGSVTFLEFLEAVILDNERNGRAGMVSYLQPSATTCSPCALPYDYIIRTDTFAEDLACIATNLQLEGIDPELNHKSDGSRSATFGDYYEGIPYEMLREIFFLYEEDFFLFGFDLPPFLLEALREW</sequence>
<reference evidence="11 12" key="2">
    <citation type="submission" date="2019-01" db="EMBL/GenBank/DDBJ databases">
        <title>The decoding of complex shrimp genome reveals the adaptation for benthos swimmer, frequently molting mechanism and breeding impact on genome.</title>
        <authorList>
            <person name="Sun Y."/>
            <person name="Gao Y."/>
            <person name="Yu Y."/>
        </authorList>
    </citation>
    <scope>NUCLEOTIDE SEQUENCE [LARGE SCALE GENOMIC DNA]</scope>
    <source>
        <tissue evidence="11">Muscle</tissue>
    </source>
</reference>
<comment type="subcellular location">
    <subcellularLocation>
        <location evidence="1 9">Golgi apparatus membrane</location>
        <topology evidence="1 9">Single-pass type II membrane protein</topology>
    </subcellularLocation>
</comment>
<name>A0A423TUS1_PENVA</name>
<feature type="region of interest" description="Disordered" evidence="10">
    <location>
        <begin position="1"/>
        <end position="27"/>
    </location>
</feature>
<dbReference type="PANTHER" id="PTHR12137">
    <property type="entry name" value="CARBOHYDRATE SULFOTRANSFERASE"/>
    <property type="match status" value="1"/>
</dbReference>
<dbReference type="PANTHER" id="PTHR12137:SF54">
    <property type="entry name" value="CARBOHYDRATE SULFOTRANSFERASE"/>
    <property type="match status" value="1"/>
</dbReference>
<accession>A0A423TUS1</accession>
<dbReference type="OrthoDB" id="6357697at2759"/>
<evidence type="ECO:0000256" key="10">
    <source>
        <dbReference type="SAM" id="MobiDB-lite"/>
    </source>
</evidence>
<evidence type="ECO:0000256" key="6">
    <source>
        <dbReference type="ARBA" id="ARBA00023034"/>
    </source>
</evidence>
<comment type="similarity">
    <text evidence="2 9">Belongs to the sulfotransferase 2 family.</text>
</comment>
<evidence type="ECO:0000256" key="8">
    <source>
        <dbReference type="ARBA" id="ARBA00023180"/>
    </source>
</evidence>
<dbReference type="InterPro" id="IPR005331">
    <property type="entry name" value="Sulfotransferase"/>
</dbReference>
<evidence type="ECO:0000256" key="7">
    <source>
        <dbReference type="ARBA" id="ARBA00023136"/>
    </source>
</evidence>
<dbReference type="Pfam" id="PF03567">
    <property type="entry name" value="Sulfotransfer_2"/>
    <property type="match status" value="1"/>
</dbReference>
<keyword evidence="9" id="KW-0119">Carbohydrate metabolism</keyword>
<gene>
    <name evidence="11" type="ORF">C7M84_001066</name>
</gene>
<protein>
    <recommendedName>
        <fullName evidence="9">Carbohydrate sulfotransferase</fullName>
        <ecNumber evidence="9">2.8.2.-</ecNumber>
    </recommendedName>
</protein>
<dbReference type="GO" id="GO:0000139">
    <property type="term" value="C:Golgi membrane"/>
    <property type="evidence" value="ECO:0007669"/>
    <property type="project" value="UniProtKB-SubCell"/>
</dbReference>
<keyword evidence="7" id="KW-0472">Membrane</keyword>
<dbReference type="EMBL" id="QCYY01001142">
    <property type="protein sequence ID" value="ROT80215.1"/>
    <property type="molecule type" value="Genomic_DNA"/>
</dbReference>
<evidence type="ECO:0000313" key="11">
    <source>
        <dbReference type="EMBL" id="ROT80215.1"/>
    </source>
</evidence>
<organism evidence="11 12">
    <name type="scientific">Penaeus vannamei</name>
    <name type="common">Whiteleg shrimp</name>
    <name type="synonym">Litopenaeus vannamei</name>
    <dbReference type="NCBI Taxonomy" id="6689"/>
    <lineage>
        <taxon>Eukaryota</taxon>
        <taxon>Metazoa</taxon>
        <taxon>Ecdysozoa</taxon>
        <taxon>Arthropoda</taxon>
        <taxon>Crustacea</taxon>
        <taxon>Multicrustacea</taxon>
        <taxon>Malacostraca</taxon>
        <taxon>Eumalacostraca</taxon>
        <taxon>Eucarida</taxon>
        <taxon>Decapoda</taxon>
        <taxon>Dendrobranchiata</taxon>
        <taxon>Penaeoidea</taxon>
        <taxon>Penaeidae</taxon>
        <taxon>Penaeus</taxon>
    </lineage>
</organism>
<evidence type="ECO:0000256" key="4">
    <source>
        <dbReference type="ARBA" id="ARBA00022692"/>
    </source>
</evidence>
<keyword evidence="8 9" id="KW-0325">Glycoprotein</keyword>
<dbReference type="Proteomes" id="UP000283509">
    <property type="component" value="Unassembled WGS sequence"/>
</dbReference>